<organism evidence="2 3">
    <name type="scientific">Dorcoceras hygrometricum</name>
    <dbReference type="NCBI Taxonomy" id="472368"/>
    <lineage>
        <taxon>Eukaryota</taxon>
        <taxon>Viridiplantae</taxon>
        <taxon>Streptophyta</taxon>
        <taxon>Embryophyta</taxon>
        <taxon>Tracheophyta</taxon>
        <taxon>Spermatophyta</taxon>
        <taxon>Magnoliopsida</taxon>
        <taxon>eudicotyledons</taxon>
        <taxon>Gunneridae</taxon>
        <taxon>Pentapetalae</taxon>
        <taxon>asterids</taxon>
        <taxon>lamiids</taxon>
        <taxon>Lamiales</taxon>
        <taxon>Gesneriaceae</taxon>
        <taxon>Didymocarpoideae</taxon>
        <taxon>Trichosporeae</taxon>
        <taxon>Loxocarpinae</taxon>
        <taxon>Dorcoceras</taxon>
    </lineage>
</organism>
<evidence type="ECO:0000313" key="2">
    <source>
        <dbReference type="EMBL" id="KZV16697.1"/>
    </source>
</evidence>
<accession>A0A2Z7A5D0</accession>
<protein>
    <submittedName>
        <fullName evidence="2">Uncharacterized protein</fullName>
    </submittedName>
</protein>
<dbReference type="Proteomes" id="UP000250235">
    <property type="component" value="Unassembled WGS sequence"/>
</dbReference>
<dbReference type="AlphaFoldDB" id="A0A2Z7A5D0"/>
<sequence length="289" mass="31668">MTFRVVRTNQYNQDLRLIHSTNGNHLECPNKGSSIDHQVTIYQHAQNITMFPTNETCDSRPSSPLQTPPPPPAVRRRRKFVSGQLDEENPFVQNSSVLLVQPDEGISVLVVDRIGDFLPQSTEKSRVLVIPVGSRHKCQQDLEIGRPAAAVHGGPLISASRALARTGRVFGRALAARLPHEGRREMLQQAQEVAPTSGALAALCAADDGRRLSRFVSCGHACVALLAARCRLLDAPLGRRCATLACVMLRPGTPCVAREFFMWRSPAGRCSGAAPASLRRCRDGWSEFF</sequence>
<keyword evidence="3" id="KW-1185">Reference proteome</keyword>
<evidence type="ECO:0000256" key="1">
    <source>
        <dbReference type="SAM" id="MobiDB-lite"/>
    </source>
</evidence>
<dbReference type="EMBL" id="KV018672">
    <property type="protein sequence ID" value="KZV16697.1"/>
    <property type="molecule type" value="Genomic_DNA"/>
</dbReference>
<name>A0A2Z7A5D0_9LAMI</name>
<reference evidence="2 3" key="1">
    <citation type="journal article" date="2015" name="Proc. Natl. Acad. Sci. U.S.A.">
        <title>The resurrection genome of Boea hygrometrica: A blueprint for survival of dehydration.</title>
        <authorList>
            <person name="Xiao L."/>
            <person name="Yang G."/>
            <person name="Zhang L."/>
            <person name="Yang X."/>
            <person name="Zhao S."/>
            <person name="Ji Z."/>
            <person name="Zhou Q."/>
            <person name="Hu M."/>
            <person name="Wang Y."/>
            <person name="Chen M."/>
            <person name="Xu Y."/>
            <person name="Jin H."/>
            <person name="Xiao X."/>
            <person name="Hu G."/>
            <person name="Bao F."/>
            <person name="Hu Y."/>
            <person name="Wan P."/>
            <person name="Li L."/>
            <person name="Deng X."/>
            <person name="Kuang T."/>
            <person name="Xiang C."/>
            <person name="Zhu J.K."/>
            <person name="Oliver M.J."/>
            <person name="He Y."/>
        </authorList>
    </citation>
    <scope>NUCLEOTIDE SEQUENCE [LARGE SCALE GENOMIC DNA]</scope>
    <source>
        <strain evidence="3">cv. XS01</strain>
    </source>
</reference>
<proteinExistence type="predicted"/>
<evidence type="ECO:0000313" key="3">
    <source>
        <dbReference type="Proteomes" id="UP000250235"/>
    </source>
</evidence>
<gene>
    <name evidence="2" type="ORF">F511_28485</name>
</gene>
<feature type="region of interest" description="Disordered" evidence="1">
    <location>
        <begin position="52"/>
        <end position="75"/>
    </location>
</feature>